<accession>A0A0L0WFA5</accession>
<dbReference type="EC" id="2.8.1.7" evidence="7"/>
<dbReference type="OrthoDB" id="9804366at2"/>
<dbReference type="InterPro" id="IPR015421">
    <property type="entry name" value="PyrdxlP-dep_Trfase_major"/>
</dbReference>
<protein>
    <submittedName>
        <fullName evidence="7">Putative cysteine desulfurase Csd</fullName>
        <ecNumber evidence="7">2.8.1.7</ecNumber>
    </submittedName>
</protein>
<reference evidence="8" key="1">
    <citation type="submission" date="2015-07" db="EMBL/GenBank/DDBJ databases">
        <title>Draft genome sequence of the purine-degrading Gottschalkia purinilyticum DSM 1384 (formerly Clostridium purinilyticum).</title>
        <authorList>
            <person name="Poehlein A."/>
            <person name="Schiel-Bengelsdorf B."/>
            <person name="Bengelsdorf F.R."/>
            <person name="Daniel R."/>
            <person name="Duerre P."/>
        </authorList>
    </citation>
    <scope>NUCLEOTIDE SEQUENCE [LARGE SCALE GENOMIC DNA]</scope>
    <source>
        <strain evidence="8">DSM 1384</strain>
    </source>
</reference>
<dbReference type="PATRIC" id="fig|1503.3.peg.1190"/>
<evidence type="ECO:0000259" key="6">
    <source>
        <dbReference type="Pfam" id="PF00266"/>
    </source>
</evidence>
<dbReference type="Gene3D" id="3.40.640.10">
    <property type="entry name" value="Type I PLP-dependent aspartate aminotransferase-like (Major domain)"/>
    <property type="match status" value="1"/>
</dbReference>
<dbReference type="PANTHER" id="PTHR43586">
    <property type="entry name" value="CYSTEINE DESULFURASE"/>
    <property type="match status" value="1"/>
</dbReference>
<dbReference type="RefSeq" id="WP_050353872.1">
    <property type="nucleotide sequence ID" value="NZ_LGSS01000001.1"/>
</dbReference>
<dbReference type="InterPro" id="IPR015424">
    <property type="entry name" value="PyrdxlP-dep_Trfase"/>
</dbReference>
<dbReference type="InterPro" id="IPR020578">
    <property type="entry name" value="Aminotrans_V_PyrdxlP_BS"/>
</dbReference>
<feature type="domain" description="Aminotransferase class V" evidence="6">
    <location>
        <begin position="34"/>
        <end position="429"/>
    </location>
</feature>
<keyword evidence="3" id="KW-0663">Pyridoxal phosphate</keyword>
<gene>
    <name evidence="7" type="primary">csd</name>
    <name evidence="7" type="ORF">CLPU_1c03140</name>
</gene>
<keyword evidence="7" id="KW-0808">Transferase</keyword>
<dbReference type="AlphaFoldDB" id="A0A0L0WFA5"/>
<dbReference type="EMBL" id="LGSS01000001">
    <property type="protein sequence ID" value="KNF10149.1"/>
    <property type="molecule type" value="Genomic_DNA"/>
</dbReference>
<evidence type="ECO:0000256" key="4">
    <source>
        <dbReference type="ARBA" id="ARBA00050776"/>
    </source>
</evidence>
<name>A0A0L0WFA5_GOTPU</name>
<comment type="catalytic activity">
    <reaction evidence="4">
        <text>(sulfur carrier)-H + L-cysteine = (sulfur carrier)-SH + L-alanine</text>
        <dbReference type="Rhea" id="RHEA:43892"/>
        <dbReference type="Rhea" id="RHEA-COMP:14737"/>
        <dbReference type="Rhea" id="RHEA-COMP:14739"/>
        <dbReference type="ChEBI" id="CHEBI:29917"/>
        <dbReference type="ChEBI" id="CHEBI:35235"/>
        <dbReference type="ChEBI" id="CHEBI:57972"/>
        <dbReference type="ChEBI" id="CHEBI:64428"/>
        <dbReference type="EC" id="2.8.1.7"/>
    </reaction>
</comment>
<comment type="caution">
    <text evidence="7">The sequence shown here is derived from an EMBL/GenBank/DDBJ whole genome shotgun (WGS) entry which is preliminary data.</text>
</comment>
<sequence>MFFKNKYSIDNIRKYIVGFDKKVILRNGKKTVYINFDNAASTPVLLPVLDKVNHFLEWYSSIHRGTGYKSRISTDIYEECRDIVSSFVNCDKNKNAIIFVKNTTEGINKLSYRLNLSYNDIVLTSFMEHHSNDLPWRNKAKLLRIKLLDNGQLDLDDLEYKLRLYQGKVKLVAITGCSNVTGYINDIHFISSIAHSYGAKILVDAAQLVPHRKVNMKGYKDDDYIDFLVFSGHKMYAPFGTGVLIGPKSVFENGDPEYSGGGCVLSVSEDHVYWDSPPEKEEAGTPNVVGAVSLASSIKILEEIGFKNIVNHEKELTKHIFSKLQTFKSLNLYNVKKEISLNNIVGVVPFNDKNISHLLLASLLSYEGGIGVRNGCFCAHPYVHKLLKLTPQEIIKLQQDILFGRLEHIPGLVRVSFGMYNTKSEVNKFIKTLGYIIENKDDILKEYIYNKKTNEYIPKILPEGMFNEFYL</sequence>
<comment type="cofactor">
    <cofactor evidence="1 5">
        <name>pyridoxal 5'-phosphate</name>
        <dbReference type="ChEBI" id="CHEBI:597326"/>
    </cofactor>
</comment>
<dbReference type="InterPro" id="IPR015422">
    <property type="entry name" value="PyrdxlP-dep_Trfase_small"/>
</dbReference>
<dbReference type="InterPro" id="IPR000192">
    <property type="entry name" value="Aminotrans_V_dom"/>
</dbReference>
<proteinExistence type="inferred from homology"/>
<evidence type="ECO:0000256" key="5">
    <source>
        <dbReference type="RuleBase" id="RU004504"/>
    </source>
</evidence>
<evidence type="ECO:0000256" key="3">
    <source>
        <dbReference type="ARBA" id="ARBA00022898"/>
    </source>
</evidence>
<dbReference type="Gene3D" id="3.90.1150.10">
    <property type="entry name" value="Aspartate Aminotransferase, domain 1"/>
    <property type="match status" value="1"/>
</dbReference>
<dbReference type="SUPFAM" id="SSF53383">
    <property type="entry name" value="PLP-dependent transferases"/>
    <property type="match status" value="1"/>
</dbReference>
<dbReference type="Pfam" id="PF00266">
    <property type="entry name" value="Aminotran_5"/>
    <property type="match status" value="1"/>
</dbReference>
<dbReference type="GO" id="GO:0031071">
    <property type="term" value="F:cysteine desulfurase activity"/>
    <property type="evidence" value="ECO:0007669"/>
    <property type="project" value="UniProtKB-EC"/>
</dbReference>
<dbReference type="Proteomes" id="UP000037267">
    <property type="component" value="Unassembled WGS sequence"/>
</dbReference>
<evidence type="ECO:0000313" key="8">
    <source>
        <dbReference type="Proteomes" id="UP000037267"/>
    </source>
</evidence>
<dbReference type="STRING" id="1503.CLPU_1c03140"/>
<evidence type="ECO:0000313" key="7">
    <source>
        <dbReference type="EMBL" id="KNF10149.1"/>
    </source>
</evidence>
<comment type="similarity">
    <text evidence="2">Belongs to the class-V pyridoxal-phosphate-dependent aminotransferase family. Csd subfamily.</text>
</comment>
<keyword evidence="8" id="KW-1185">Reference proteome</keyword>
<evidence type="ECO:0000256" key="2">
    <source>
        <dbReference type="ARBA" id="ARBA00010447"/>
    </source>
</evidence>
<dbReference type="PANTHER" id="PTHR43586:SF8">
    <property type="entry name" value="CYSTEINE DESULFURASE 1, CHLOROPLASTIC"/>
    <property type="match status" value="1"/>
</dbReference>
<evidence type="ECO:0000256" key="1">
    <source>
        <dbReference type="ARBA" id="ARBA00001933"/>
    </source>
</evidence>
<dbReference type="PROSITE" id="PS00595">
    <property type="entry name" value="AA_TRANSFER_CLASS_5"/>
    <property type="match status" value="1"/>
</dbReference>
<organism evidence="7 8">
    <name type="scientific">Gottschalkia purinilytica</name>
    <name type="common">Clostridium purinilyticum</name>
    <dbReference type="NCBI Taxonomy" id="1503"/>
    <lineage>
        <taxon>Bacteria</taxon>
        <taxon>Bacillati</taxon>
        <taxon>Bacillota</taxon>
        <taxon>Tissierellia</taxon>
        <taxon>Tissierellales</taxon>
        <taxon>Gottschalkiaceae</taxon>
        <taxon>Gottschalkia</taxon>
    </lineage>
</organism>